<dbReference type="PANTHER" id="PTHR19324">
    <property type="entry name" value="PERFORIN-LIKE PROTEIN 1"/>
    <property type="match status" value="1"/>
</dbReference>
<dbReference type="RefSeq" id="XP_013063219.2">
    <property type="nucleotide sequence ID" value="XM_013207765.2"/>
</dbReference>
<name>A0A9U8DVK9_BIOGL</name>
<sequence>MSKMRNAVRTLTCKLALCLVCLHLMAGVSVAVPELDFTVLPLTSDKRDKVSIRCSVKINSPNYQDYRPYSLTIFKNQKQIWTVLSKILFTPKSVIQVSDASTTEVKGGKGETSNSSEAYLQMTWFRANETTLYGSYLCVGQFANTHTLEPESALDASLNISDHDMLLRLSQLAEKKERFPDFFVDWPSNTEGWPSGRYALLKPASGCPKDSCGKWLEGVKKIHSESGISPDLQANSEHSQLLRPLFTLESGINKVILRYCVKIEDNAKSRRDWPKGSYCINKKDICPVGFTDGRVYIDEEDSFGNKGSVEGVVPDDPTLSAVHMFCCRKDGFANLPIALPNKSPFYLYRYGGKCQDVVGMSVQEHYVLIDSENSDTNDMRNGTLPDGTLNDVRFDLCYYRPSSINQVASTLTATLNSNS</sequence>
<keyword evidence="3" id="KW-1185">Reference proteome</keyword>
<gene>
    <name evidence="4" type="primary">LOC106052399</name>
</gene>
<dbReference type="PANTHER" id="PTHR19324:SF33">
    <property type="entry name" value="MUCIN-5AC"/>
    <property type="match status" value="1"/>
</dbReference>
<feature type="signal peptide" evidence="1">
    <location>
        <begin position="1"/>
        <end position="31"/>
    </location>
</feature>
<dbReference type="AlphaFoldDB" id="A0A9U8DVK9"/>
<dbReference type="Pfam" id="PF16977">
    <property type="entry name" value="ApeC"/>
    <property type="match status" value="1"/>
</dbReference>
<evidence type="ECO:0000256" key="1">
    <source>
        <dbReference type="SAM" id="SignalP"/>
    </source>
</evidence>
<proteinExistence type="predicted"/>
<feature type="domain" description="Apextrin C-terminal" evidence="2">
    <location>
        <begin position="193"/>
        <end position="399"/>
    </location>
</feature>
<keyword evidence="1" id="KW-0732">Signal</keyword>
<organism evidence="3 4">
    <name type="scientific">Biomphalaria glabrata</name>
    <name type="common">Bloodfluke planorb</name>
    <name type="synonym">Freshwater snail</name>
    <dbReference type="NCBI Taxonomy" id="6526"/>
    <lineage>
        <taxon>Eukaryota</taxon>
        <taxon>Metazoa</taxon>
        <taxon>Spiralia</taxon>
        <taxon>Lophotrochozoa</taxon>
        <taxon>Mollusca</taxon>
        <taxon>Gastropoda</taxon>
        <taxon>Heterobranchia</taxon>
        <taxon>Euthyneura</taxon>
        <taxon>Panpulmonata</taxon>
        <taxon>Hygrophila</taxon>
        <taxon>Lymnaeoidea</taxon>
        <taxon>Planorbidae</taxon>
        <taxon>Biomphalaria</taxon>
    </lineage>
</organism>
<feature type="chain" id="PRO_5040732806" evidence="1">
    <location>
        <begin position="32"/>
        <end position="419"/>
    </location>
</feature>
<reference evidence="4" key="1">
    <citation type="submission" date="2025-08" db="UniProtKB">
        <authorList>
            <consortium name="RefSeq"/>
        </authorList>
    </citation>
    <scope>IDENTIFICATION</scope>
</reference>
<dbReference type="OrthoDB" id="5954510at2759"/>
<evidence type="ECO:0000259" key="2">
    <source>
        <dbReference type="Pfam" id="PF16977"/>
    </source>
</evidence>
<evidence type="ECO:0000313" key="3">
    <source>
        <dbReference type="Proteomes" id="UP001165740"/>
    </source>
</evidence>
<protein>
    <submittedName>
        <fullName evidence="4">Uncharacterized protein LOC106052399</fullName>
    </submittedName>
</protein>
<evidence type="ECO:0000313" key="4">
    <source>
        <dbReference type="RefSeq" id="XP_013063219.2"/>
    </source>
</evidence>
<dbReference type="InterPro" id="IPR031569">
    <property type="entry name" value="ApeC"/>
</dbReference>
<dbReference type="GeneID" id="106052399"/>
<dbReference type="Proteomes" id="UP001165740">
    <property type="component" value="Chromosome 11"/>
</dbReference>
<accession>A0A9U8DVK9</accession>
<dbReference type="KEGG" id="bgt:106052399"/>